<name>A0A2N7UH13_9GAMM</name>
<dbReference type="Pfam" id="PF00174">
    <property type="entry name" value="Oxidored_molyb"/>
    <property type="match status" value="1"/>
</dbReference>
<dbReference type="InterPro" id="IPR036374">
    <property type="entry name" value="OxRdtase_Mopterin-bd_sf"/>
</dbReference>
<accession>A0A2N7UH13</accession>
<dbReference type="Proteomes" id="UP000235547">
    <property type="component" value="Unassembled WGS sequence"/>
</dbReference>
<dbReference type="AlphaFoldDB" id="A0A2N7UH13"/>
<keyword evidence="3" id="KW-1185">Reference proteome</keyword>
<evidence type="ECO:0000259" key="1">
    <source>
        <dbReference type="Pfam" id="PF00174"/>
    </source>
</evidence>
<dbReference type="SUPFAM" id="SSF56524">
    <property type="entry name" value="Oxidoreductase molybdopterin-binding domain"/>
    <property type="match status" value="1"/>
</dbReference>
<feature type="domain" description="Oxidoreductase molybdopterin-binding" evidence="1">
    <location>
        <begin position="51"/>
        <end position="118"/>
    </location>
</feature>
<dbReference type="EMBL" id="PNRG01000025">
    <property type="protein sequence ID" value="PMR79701.1"/>
    <property type="molecule type" value="Genomic_DNA"/>
</dbReference>
<sequence>MAEPQESPLLRISGNIERTNVGDEAHFDRAMLERLPRRTLATSTVVTDGINHFEGFMLRDLLEWVGADGQRAIASALNDYEIDIPMADFHTFDVLLADTMDGDRLTVRDKGPLWIVYPRDDHAKLQDIRYDYRWVWQLNHLEIQ</sequence>
<protein>
    <recommendedName>
        <fullName evidence="1">Oxidoreductase molybdopterin-binding domain-containing protein</fullName>
    </recommendedName>
</protein>
<reference evidence="2 3" key="1">
    <citation type="submission" date="2018-01" db="EMBL/GenBank/DDBJ databases">
        <title>Halomonas endophytica sp. nov., isolated from storage liquid in the stems of Populus euphratica.</title>
        <authorList>
            <person name="Chen C."/>
        </authorList>
    </citation>
    <scope>NUCLEOTIDE SEQUENCE [LARGE SCALE GENOMIC DNA]</scope>
    <source>
        <strain evidence="2 3">BZ-SZ-XJ27</strain>
    </source>
</reference>
<comment type="caution">
    <text evidence="2">The sequence shown here is derived from an EMBL/GenBank/DDBJ whole genome shotgun (WGS) entry which is preliminary data.</text>
</comment>
<dbReference type="Gene3D" id="3.90.420.10">
    <property type="entry name" value="Oxidoreductase, molybdopterin-binding domain"/>
    <property type="match status" value="1"/>
</dbReference>
<organism evidence="2 3">
    <name type="scientific">Halomonas urumqiensis</name>
    <dbReference type="NCBI Taxonomy" id="1684789"/>
    <lineage>
        <taxon>Bacteria</taxon>
        <taxon>Pseudomonadati</taxon>
        <taxon>Pseudomonadota</taxon>
        <taxon>Gammaproteobacteria</taxon>
        <taxon>Oceanospirillales</taxon>
        <taxon>Halomonadaceae</taxon>
        <taxon>Halomonas</taxon>
    </lineage>
</organism>
<dbReference type="InterPro" id="IPR000572">
    <property type="entry name" value="OxRdtase_Mopterin-bd_dom"/>
</dbReference>
<evidence type="ECO:0000313" key="3">
    <source>
        <dbReference type="Proteomes" id="UP000235547"/>
    </source>
</evidence>
<proteinExistence type="predicted"/>
<gene>
    <name evidence="2" type="ORF">C1H70_11160</name>
</gene>
<evidence type="ECO:0000313" key="2">
    <source>
        <dbReference type="EMBL" id="PMR79701.1"/>
    </source>
</evidence>